<dbReference type="InterPro" id="IPR051397">
    <property type="entry name" value="Zn-ADH-like_protein"/>
</dbReference>
<reference evidence="1 2" key="1">
    <citation type="submission" date="2019-03" db="EMBL/GenBank/DDBJ databases">
        <title>Draft genome sequences of novel Actinobacteria.</title>
        <authorList>
            <person name="Sahin N."/>
            <person name="Ay H."/>
            <person name="Saygin H."/>
        </authorList>
    </citation>
    <scope>NUCLEOTIDE SEQUENCE [LARGE SCALE GENOMIC DNA]</scope>
    <source>
        <strain evidence="1 2">DSM 45941</strain>
    </source>
</reference>
<dbReference type="Gene3D" id="3.40.50.720">
    <property type="entry name" value="NAD(P)-binding Rossmann-like Domain"/>
    <property type="match status" value="1"/>
</dbReference>
<dbReference type="SUPFAM" id="SSF51735">
    <property type="entry name" value="NAD(P)-binding Rossmann-fold domains"/>
    <property type="match status" value="1"/>
</dbReference>
<proteinExistence type="predicted"/>
<dbReference type="Pfam" id="PF13602">
    <property type="entry name" value="ADH_zinc_N_2"/>
    <property type="match status" value="1"/>
</dbReference>
<evidence type="ECO:0000313" key="1">
    <source>
        <dbReference type="EMBL" id="TDD79378.1"/>
    </source>
</evidence>
<organism evidence="1 2">
    <name type="scientific">Actinomadura darangshiensis</name>
    <dbReference type="NCBI Taxonomy" id="705336"/>
    <lineage>
        <taxon>Bacteria</taxon>
        <taxon>Bacillati</taxon>
        <taxon>Actinomycetota</taxon>
        <taxon>Actinomycetes</taxon>
        <taxon>Streptosporangiales</taxon>
        <taxon>Thermomonosporaceae</taxon>
        <taxon>Actinomadura</taxon>
    </lineage>
</organism>
<name>A0A4R5B0C8_9ACTN</name>
<dbReference type="Proteomes" id="UP000295578">
    <property type="component" value="Unassembled WGS sequence"/>
</dbReference>
<keyword evidence="2" id="KW-1185">Reference proteome</keyword>
<evidence type="ECO:0000313" key="2">
    <source>
        <dbReference type="Proteomes" id="UP000295578"/>
    </source>
</evidence>
<dbReference type="InterPro" id="IPR036291">
    <property type="entry name" value="NAD(P)-bd_dom_sf"/>
</dbReference>
<dbReference type="Gene3D" id="3.90.180.10">
    <property type="entry name" value="Medium-chain alcohol dehydrogenases, catalytic domain"/>
    <property type="match status" value="1"/>
</dbReference>
<sequence length="181" mass="18898">MRPGERVLVTPAGGGVGSLLIQLLHARGAWVAGAARGDRKLKSTRALGARAAFDYGHEDWTERALASADGRGFDVVLDGVGGDIGRVSLALTAPGGRFIGYGGPSGEFVRPEPGHAARMRSLFDLELAAGDERRLIEAALRQAAAGRLRPVIGQTYPLEQAADAHTAIEARAALGKTLLLP</sequence>
<dbReference type="PANTHER" id="PTHR43677">
    <property type="entry name" value="SHORT-CHAIN DEHYDROGENASE/REDUCTASE"/>
    <property type="match status" value="1"/>
</dbReference>
<comment type="caution">
    <text evidence="1">The sequence shown here is derived from an EMBL/GenBank/DDBJ whole genome shotgun (WGS) entry which is preliminary data.</text>
</comment>
<accession>A0A4R5B0C8</accession>
<dbReference type="OrthoDB" id="5195079at2"/>
<dbReference type="GO" id="GO:0016491">
    <property type="term" value="F:oxidoreductase activity"/>
    <property type="evidence" value="ECO:0007669"/>
    <property type="project" value="TreeGrafter"/>
</dbReference>
<dbReference type="AlphaFoldDB" id="A0A4R5B0C8"/>
<dbReference type="PANTHER" id="PTHR43677:SF4">
    <property type="entry name" value="QUINONE OXIDOREDUCTASE-LIKE PROTEIN 2"/>
    <property type="match status" value="1"/>
</dbReference>
<gene>
    <name evidence="1" type="ORF">E1293_23570</name>
</gene>
<protein>
    <recommendedName>
        <fullName evidence="3">Enoyl reductase (ER) domain-containing protein</fullName>
    </recommendedName>
</protein>
<evidence type="ECO:0008006" key="3">
    <source>
        <dbReference type="Google" id="ProtNLM"/>
    </source>
</evidence>
<dbReference type="EMBL" id="SMKY01000113">
    <property type="protein sequence ID" value="TDD79378.1"/>
    <property type="molecule type" value="Genomic_DNA"/>
</dbReference>